<dbReference type="InterPro" id="IPR007227">
    <property type="entry name" value="Cell_shape_determining_MreD"/>
</dbReference>
<evidence type="ECO:0000256" key="3">
    <source>
        <dbReference type="ARBA" id="ARBA00022475"/>
    </source>
</evidence>
<accession>A0A1G6CJL6</accession>
<evidence type="ECO:0000256" key="9">
    <source>
        <dbReference type="SAM" id="Phobius"/>
    </source>
</evidence>
<dbReference type="RefSeq" id="WP_092592823.1">
    <property type="nucleotide sequence ID" value="NZ_FMXN01000006.1"/>
</dbReference>
<reference evidence="11" key="1">
    <citation type="submission" date="2016-10" db="EMBL/GenBank/DDBJ databases">
        <authorList>
            <person name="Varghese N."/>
            <person name="Submissions S."/>
        </authorList>
    </citation>
    <scope>NUCLEOTIDE SEQUENCE [LARGE SCALE GENOMIC DNA]</scope>
    <source>
        <strain evidence="11">CGMCC 1.10824</strain>
    </source>
</reference>
<feature type="transmembrane region" description="Helical" evidence="9">
    <location>
        <begin position="36"/>
        <end position="60"/>
    </location>
</feature>
<dbReference type="PANTHER" id="PTHR37484:SF1">
    <property type="entry name" value="ROD SHAPE-DETERMINING PROTEIN MRED"/>
    <property type="match status" value="1"/>
</dbReference>
<dbReference type="InterPro" id="IPR026034">
    <property type="entry name" value="MreD_proteobac"/>
</dbReference>
<evidence type="ECO:0000256" key="2">
    <source>
        <dbReference type="ARBA" id="ARBA00007776"/>
    </source>
</evidence>
<dbReference type="GO" id="GO:0008360">
    <property type="term" value="P:regulation of cell shape"/>
    <property type="evidence" value="ECO:0007669"/>
    <property type="project" value="UniProtKB-UniRule"/>
</dbReference>
<dbReference type="GO" id="GO:0005886">
    <property type="term" value="C:plasma membrane"/>
    <property type="evidence" value="ECO:0007669"/>
    <property type="project" value="UniProtKB-SubCell"/>
</dbReference>
<evidence type="ECO:0000313" key="10">
    <source>
        <dbReference type="EMBL" id="SDB32935.1"/>
    </source>
</evidence>
<dbReference type="OrthoDB" id="6647425at2"/>
<feature type="transmembrane region" description="Helical" evidence="9">
    <location>
        <begin position="98"/>
        <end position="119"/>
    </location>
</feature>
<keyword evidence="7 8" id="KW-0472">Membrane</keyword>
<feature type="transmembrane region" description="Helical" evidence="9">
    <location>
        <begin position="6"/>
        <end position="29"/>
    </location>
</feature>
<comment type="function">
    <text evidence="8">Involved in formation of the rod shape of the cell. May also contribute to regulation of formation of penicillin-binding proteins.</text>
</comment>
<feature type="transmembrane region" description="Helical" evidence="9">
    <location>
        <begin position="66"/>
        <end position="86"/>
    </location>
</feature>
<dbReference type="STRING" id="1159017.SAMN02927930_01255"/>
<keyword evidence="5 8" id="KW-0133">Cell shape</keyword>
<dbReference type="EMBL" id="FMXN01000006">
    <property type="protein sequence ID" value="SDB32935.1"/>
    <property type="molecule type" value="Genomic_DNA"/>
</dbReference>
<name>A0A1G6CJL6_9GAMM</name>
<keyword evidence="6 9" id="KW-1133">Transmembrane helix</keyword>
<keyword evidence="3 8" id="KW-1003">Cell membrane</keyword>
<comment type="similarity">
    <text evidence="2 8">Belongs to the MreD family.</text>
</comment>
<gene>
    <name evidence="10" type="ORF">SAMN02927930_01255</name>
</gene>
<dbReference type="PIRSF" id="PIRSF018472">
    <property type="entry name" value="MreD_proteobac"/>
    <property type="match status" value="1"/>
</dbReference>
<evidence type="ECO:0000256" key="7">
    <source>
        <dbReference type="ARBA" id="ARBA00023136"/>
    </source>
</evidence>
<evidence type="ECO:0000256" key="6">
    <source>
        <dbReference type="ARBA" id="ARBA00022989"/>
    </source>
</evidence>
<dbReference type="AlphaFoldDB" id="A0A1G6CJL6"/>
<proteinExistence type="inferred from homology"/>
<keyword evidence="8" id="KW-0997">Cell inner membrane</keyword>
<evidence type="ECO:0000256" key="1">
    <source>
        <dbReference type="ARBA" id="ARBA00004651"/>
    </source>
</evidence>
<dbReference type="NCBIfam" id="TIGR03426">
    <property type="entry name" value="shape_MreD"/>
    <property type="match status" value="1"/>
</dbReference>
<keyword evidence="4 9" id="KW-0812">Transmembrane</keyword>
<evidence type="ECO:0000256" key="5">
    <source>
        <dbReference type="ARBA" id="ARBA00022960"/>
    </source>
</evidence>
<sequence length="161" mass="18653">MWIKSGLIPLLISYLVALILMVMPMPVFLEAWRPDWLSLVILYWVIALPHRVGIGSVLILGLVADILMGTVFGIYATALLVMAYPAIRHFQRIRNYSFTQQSVIVALLILVKRVIVYELEHILNDAVFNLAYLYPVISSAIAWPWVFLILRKYRRHYLVRE</sequence>
<dbReference type="Pfam" id="PF04093">
    <property type="entry name" value="MreD"/>
    <property type="match status" value="1"/>
</dbReference>
<keyword evidence="11" id="KW-1185">Reference proteome</keyword>
<evidence type="ECO:0000256" key="8">
    <source>
        <dbReference type="PIRNR" id="PIRNR018472"/>
    </source>
</evidence>
<organism evidence="10 11">
    <name type="scientific">Pseudidiomarina indica</name>
    <dbReference type="NCBI Taxonomy" id="1159017"/>
    <lineage>
        <taxon>Bacteria</taxon>
        <taxon>Pseudomonadati</taxon>
        <taxon>Pseudomonadota</taxon>
        <taxon>Gammaproteobacteria</taxon>
        <taxon>Alteromonadales</taxon>
        <taxon>Idiomarinaceae</taxon>
        <taxon>Pseudidiomarina</taxon>
    </lineage>
</organism>
<dbReference type="PANTHER" id="PTHR37484">
    <property type="entry name" value="ROD SHAPE-DETERMINING PROTEIN MRED"/>
    <property type="match status" value="1"/>
</dbReference>
<evidence type="ECO:0000256" key="4">
    <source>
        <dbReference type="ARBA" id="ARBA00022692"/>
    </source>
</evidence>
<evidence type="ECO:0000313" key="11">
    <source>
        <dbReference type="Proteomes" id="UP000199626"/>
    </source>
</evidence>
<comment type="subcellular location">
    <subcellularLocation>
        <location evidence="8">Cell inner membrane</location>
    </subcellularLocation>
    <subcellularLocation>
        <location evidence="1">Cell membrane</location>
        <topology evidence="1">Multi-pass membrane protein</topology>
    </subcellularLocation>
</comment>
<feature type="transmembrane region" description="Helical" evidence="9">
    <location>
        <begin position="131"/>
        <end position="150"/>
    </location>
</feature>
<protein>
    <recommendedName>
        <fullName evidence="8">Rod shape-determining protein MreD</fullName>
    </recommendedName>
</protein>
<dbReference type="Proteomes" id="UP000199626">
    <property type="component" value="Unassembled WGS sequence"/>
</dbReference>